<organism evidence="7 8">
    <name type="scientific">Frankia alni (strain DSM 45986 / CECT 9034 / ACN14a)</name>
    <dbReference type="NCBI Taxonomy" id="326424"/>
    <lineage>
        <taxon>Bacteria</taxon>
        <taxon>Bacillati</taxon>
        <taxon>Actinomycetota</taxon>
        <taxon>Actinomycetes</taxon>
        <taxon>Frankiales</taxon>
        <taxon>Frankiaceae</taxon>
        <taxon>Frankia</taxon>
    </lineage>
</organism>
<comment type="catalytic activity">
    <reaction evidence="1">
        <text>a 1,2-diacyl-sn-glycero-3-phospho-(1D-myo-inositol) = 1D-myo-inositol 1,2-cyclic phosphate + a 1,2-diacyl-sn-glycerol</text>
        <dbReference type="Rhea" id="RHEA:17093"/>
        <dbReference type="ChEBI" id="CHEBI:17815"/>
        <dbReference type="ChEBI" id="CHEBI:57880"/>
        <dbReference type="ChEBI" id="CHEBI:58484"/>
        <dbReference type="EC" id="4.6.1.13"/>
    </reaction>
</comment>
<dbReference type="PANTHER" id="PTHR13593:SF113">
    <property type="entry name" value="SI:DKEY-266F7.9"/>
    <property type="match status" value="1"/>
</dbReference>
<feature type="domain" description="Phosphatidylinositol-specific phospholipase C X" evidence="6">
    <location>
        <begin position="97"/>
        <end position="238"/>
    </location>
</feature>
<dbReference type="STRING" id="326424.FRAAL3352"/>
<gene>
    <name evidence="7" type="ordered locus">FRAAL3352</name>
</gene>
<keyword evidence="7" id="KW-0456">Lyase</keyword>
<evidence type="ECO:0000256" key="3">
    <source>
        <dbReference type="ARBA" id="ARBA00019758"/>
    </source>
</evidence>
<dbReference type="SMART" id="SM00148">
    <property type="entry name" value="PLCXc"/>
    <property type="match status" value="1"/>
</dbReference>
<dbReference type="EC" id="4.6.1.13" evidence="2"/>
<keyword evidence="8" id="KW-1185">Reference proteome</keyword>
<dbReference type="InterPro" id="IPR017946">
    <property type="entry name" value="PLC-like_Pdiesterase_TIM-brl"/>
</dbReference>
<dbReference type="GO" id="GO:0008081">
    <property type="term" value="F:phosphoric diester hydrolase activity"/>
    <property type="evidence" value="ECO:0007669"/>
    <property type="project" value="InterPro"/>
</dbReference>
<dbReference type="CDD" id="cd08586">
    <property type="entry name" value="PI-PLCc_BcPLC_like"/>
    <property type="match status" value="1"/>
</dbReference>
<evidence type="ECO:0000256" key="4">
    <source>
        <dbReference type="ARBA" id="ARBA00030474"/>
    </source>
</evidence>
<dbReference type="HOGENOM" id="CLU_024117_3_0_11"/>
<dbReference type="PROSITE" id="PS50007">
    <property type="entry name" value="PIPLC_X_DOMAIN"/>
    <property type="match status" value="1"/>
</dbReference>
<dbReference type="AlphaFoldDB" id="Q0RKG2"/>
<dbReference type="InterPro" id="IPR000909">
    <property type="entry name" value="PLipase_C_PInositol-sp_X_dom"/>
</dbReference>
<evidence type="ECO:0000256" key="5">
    <source>
        <dbReference type="ARBA" id="ARBA00030782"/>
    </source>
</evidence>
<name>Q0RKG2_FRAAA</name>
<dbReference type="PANTHER" id="PTHR13593">
    <property type="match status" value="1"/>
</dbReference>
<dbReference type="SUPFAM" id="SSF51695">
    <property type="entry name" value="PLC-like phosphodiesterases"/>
    <property type="match status" value="1"/>
</dbReference>
<protein>
    <recommendedName>
        <fullName evidence="3">1-phosphatidylinositol phosphodiesterase</fullName>
        <ecNumber evidence="2">4.6.1.13</ecNumber>
    </recommendedName>
    <alternativeName>
        <fullName evidence="4">Phosphatidylinositol diacylglycerol-lyase</fullName>
    </alternativeName>
    <alternativeName>
        <fullName evidence="5">Phosphatidylinositol-specific phospholipase C</fullName>
    </alternativeName>
</protein>
<dbReference type="Proteomes" id="UP000000657">
    <property type="component" value="Chromosome"/>
</dbReference>
<dbReference type="KEGG" id="fal:FRAAL3352"/>
<proteinExistence type="predicted"/>
<accession>Q0RKG2</accession>
<dbReference type="GO" id="GO:0006629">
    <property type="term" value="P:lipid metabolic process"/>
    <property type="evidence" value="ECO:0007669"/>
    <property type="project" value="InterPro"/>
</dbReference>
<dbReference type="InterPro" id="IPR051057">
    <property type="entry name" value="PI-PLC_domain"/>
</dbReference>
<reference evidence="7 8" key="1">
    <citation type="journal article" date="2007" name="Genome Res.">
        <title>Genome characteristics of facultatively symbiotic Frankia sp. strains reflect host range and host plant biogeography.</title>
        <authorList>
            <person name="Normand P."/>
            <person name="Lapierre P."/>
            <person name="Tisa L.S."/>
            <person name="Gogarten J.P."/>
            <person name="Alloisio N."/>
            <person name="Bagnarol E."/>
            <person name="Bassi C.A."/>
            <person name="Berry A.M."/>
            <person name="Bickhart D.M."/>
            <person name="Choisne N."/>
            <person name="Couloux A."/>
            <person name="Cournoyer B."/>
            <person name="Cruveiller S."/>
            <person name="Daubin V."/>
            <person name="Demange N."/>
            <person name="Francino M.P."/>
            <person name="Goltsman E."/>
            <person name="Huang Y."/>
            <person name="Kopp O.R."/>
            <person name="Labarre L."/>
            <person name="Lapidus A."/>
            <person name="Lavire C."/>
            <person name="Marechal J."/>
            <person name="Martinez M."/>
            <person name="Mastronunzio J.E."/>
            <person name="Mullin B.C."/>
            <person name="Niemann J."/>
            <person name="Pujic P."/>
            <person name="Rawnsley T."/>
            <person name="Rouy Z."/>
            <person name="Schenowitz C."/>
            <person name="Sellstedt A."/>
            <person name="Tavares F."/>
            <person name="Tomkins J.P."/>
            <person name="Vallenet D."/>
            <person name="Valverde C."/>
            <person name="Wall L.G."/>
            <person name="Wang Y."/>
            <person name="Medigue C."/>
            <person name="Benson D.R."/>
        </authorList>
    </citation>
    <scope>NUCLEOTIDE SEQUENCE [LARGE SCALE GENOMIC DNA]</scope>
    <source>
        <strain evidence="8">DSM 45986 / CECT 9034 / ACN14a</strain>
    </source>
</reference>
<dbReference type="EMBL" id="CT573213">
    <property type="protein sequence ID" value="CAJ61996.1"/>
    <property type="molecule type" value="Genomic_DNA"/>
</dbReference>
<evidence type="ECO:0000313" key="8">
    <source>
        <dbReference type="Proteomes" id="UP000000657"/>
    </source>
</evidence>
<evidence type="ECO:0000256" key="2">
    <source>
        <dbReference type="ARBA" id="ARBA00012581"/>
    </source>
</evidence>
<evidence type="ECO:0000256" key="1">
    <source>
        <dbReference type="ARBA" id="ARBA00001316"/>
    </source>
</evidence>
<sequence>MTDSPDLEIPMASVHDDAETKLAEISTAAADGPTDLPPAMTRPAFTEADLRPTTSQAASFAALRTELSEAVGQRLLRARAKPTELLTGKDWMYYLPDGNSIGRVSIPGTHESCARYGKGNIFVPCQTLDVADQLDRGCRFLDIRCRVVGSGSDMSFAIHHGAYYQNIMFGDVQQKCADFLYSHPSEFILMRVKQEYSHESDEDFRDIFKNRYLRSYYYTDGSIPTVGQARGKIVLLGDVAGLGGINYGGSNLVIQDDYSQDDPNVKFDEIWAQANASVVYRQPGDDRLYVNYVSANDPPWIAPDGYADLIQPPLYDAIWGNIEQWRTVGQLGVMPLDFFDSDGGWNEGLISGIIYWNYNW</sequence>
<evidence type="ECO:0000313" key="7">
    <source>
        <dbReference type="EMBL" id="CAJ61996.1"/>
    </source>
</evidence>
<evidence type="ECO:0000259" key="6">
    <source>
        <dbReference type="SMART" id="SM00148"/>
    </source>
</evidence>
<dbReference type="Gene3D" id="3.20.20.190">
    <property type="entry name" value="Phosphatidylinositol (PI) phosphodiesterase"/>
    <property type="match status" value="1"/>
</dbReference>
<dbReference type="GO" id="GO:0004436">
    <property type="term" value="F:phosphatidylinositol diacylglycerol-lyase activity"/>
    <property type="evidence" value="ECO:0007669"/>
    <property type="project" value="UniProtKB-EC"/>
</dbReference>
<dbReference type="Pfam" id="PF00388">
    <property type="entry name" value="PI-PLC-X"/>
    <property type="match status" value="1"/>
</dbReference>
<dbReference type="eggNOG" id="COG0823">
    <property type="taxonomic scope" value="Bacteria"/>
</dbReference>